<keyword evidence="11" id="KW-0735">Signal-anchor</keyword>
<feature type="region of interest" description="Disordered" evidence="16">
    <location>
        <begin position="18"/>
        <end position="38"/>
    </location>
</feature>
<evidence type="ECO:0000313" key="20">
    <source>
        <dbReference type="Proteomes" id="UP000799436"/>
    </source>
</evidence>
<evidence type="ECO:0000256" key="13">
    <source>
        <dbReference type="ARBA" id="ARBA00023136"/>
    </source>
</evidence>
<name>A0A6G1KZF8_9PEZI</name>
<dbReference type="SMART" id="SM00449">
    <property type="entry name" value="SPRY"/>
    <property type="match status" value="1"/>
</dbReference>
<sequence length="554" mass="61115">MAQQEALDDSGAMRSTFATSPASVMEATSTAWPPQQTHARGEMDCDVAHDREWTPCQAHRQHQDHLLLLQERGAAGVAPQQLGSTGKGILIGMFSAFGSAALVAFIVAVIYFFRYTNRGRILLDRIGRPGEFDDEQQFLREEEDALSEMGELERGEYLRAKAFVQVNPPESVQTDISLSQFLAIQEKGVSAWEFEPELEIANCFVEARTEIEFFDSECSVQSNLPIPKQNEVYYWEAKLYDKPETSLVSIGLTTKPYPLFRLPGLHRTSVAYTSTGHRRFNQPFTPSAYGPPFVQGDVVGVGYRPRTGTVFFTRNGKKLEEVAHGLKSQNFFPTVGANGPASVHVNFGQMGFVFIEANVKKWGLAPMTGSLAPPPPYGSEAGSILLQGGREGVREGMGFIGGHGRTNSAQVRLQGRPTRSPGPERSPTDISLAQLNLMDSAALEEHDIDEGTSSEYAMSQQDLHEQQQEPIHPGLPFEPHDHPPPEYESPGEDGGEDDQSDTTARPSQQLSRSSGDSQRPLLGNDGERSPPIPTYEEWWYLKAAASFFLGFQCK</sequence>
<evidence type="ECO:0000256" key="7">
    <source>
        <dbReference type="ARBA" id="ARBA00022554"/>
    </source>
</evidence>
<dbReference type="GO" id="GO:0010008">
    <property type="term" value="C:endosome membrane"/>
    <property type="evidence" value="ECO:0007669"/>
    <property type="project" value="UniProtKB-SubCell"/>
</dbReference>
<proteinExistence type="inferred from homology"/>
<evidence type="ECO:0000256" key="12">
    <source>
        <dbReference type="ARBA" id="ARBA00022989"/>
    </source>
</evidence>
<dbReference type="EMBL" id="ML995893">
    <property type="protein sequence ID" value="KAF2765374.1"/>
    <property type="molecule type" value="Genomic_DNA"/>
</dbReference>
<evidence type="ECO:0000313" key="19">
    <source>
        <dbReference type="EMBL" id="KAF2765374.1"/>
    </source>
</evidence>
<feature type="domain" description="B30.2/SPRY" evidence="18">
    <location>
        <begin position="156"/>
        <end position="352"/>
    </location>
</feature>
<dbReference type="Gene3D" id="2.60.120.920">
    <property type="match status" value="1"/>
</dbReference>
<dbReference type="OrthoDB" id="258495at2759"/>
<protein>
    <recommendedName>
        <fullName evidence="5">Protein SSH4</fullName>
    </recommendedName>
    <alternativeName>
        <fullName evidence="4">Protein ssh4</fullName>
    </alternativeName>
</protein>
<dbReference type="Pfam" id="PF00622">
    <property type="entry name" value="SPRY"/>
    <property type="match status" value="1"/>
</dbReference>
<reference evidence="19" key="1">
    <citation type="journal article" date="2020" name="Stud. Mycol.">
        <title>101 Dothideomycetes genomes: a test case for predicting lifestyles and emergence of pathogens.</title>
        <authorList>
            <person name="Haridas S."/>
            <person name="Albert R."/>
            <person name="Binder M."/>
            <person name="Bloem J."/>
            <person name="Labutti K."/>
            <person name="Salamov A."/>
            <person name="Andreopoulos B."/>
            <person name="Baker S."/>
            <person name="Barry K."/>
            <person name="Bills G."/>
            <person name="Bluhm B."/>
            <person name="Cannon C."/>
            <person name="Castanera R."/>
            <person name="Culley D."/>
            <person name="Daum C."/>
            <person name="Ezra D."/>
            <person name="Gonzalez J."/>
            <person name="Henrissat B."/>
            <person name="Kuo A."/>
            <person name="Liang C."/>
            <person name="Lipzen A."/>
            <person name="Lutzoni F."/>
            <person name="Magnuson J."/>
            <person name="Mondo S."/>
            <person name="Nolan M."/>
            <person name="Ohm R."/>
            <person name="Pangilinan J."/>
            <person name="Park H.-J."/>
            <person name="Ramirez L."/>
            <person name="Alfaro M."/>
            <person name="Sun H."/>
            <person name="Tritt A."/>
            <person name="Yoshinaga Y."/>
            <person name="Zwiers L.-H."/>
            <person name="Turgeon B."/>
            <person name="Goodwin S."/>
            <person name="Spatafora J."/>
            <person name="Crous P."/>
            <person name="Grigoriev I."/>
        </authorList>
    </citation>
    <scope>NUCLEOTIDE SEQUENCE</scope>
    <source>
        <strain evidence="19">CBS 116005</strain>
    </source>
</reference>
<feature type="region of interest" description="Disordered" evidence="16">
    <location>
        <begin position="394"/>
        <end position="429"/>
    </location>
</feature>
<gene>
    <name evidence="19" type="ORF">EJ03DRAFT_208989</name>
</gene>
<keyword evidence="9" id="KW-0967">Endosome</keyword>
<dbReference type="GO" id="GO:0015031">
    <property type="term" value="P:protein transport"/>
    <property type="evidence" value="ECO:0007669"/>
    <property type="project" value="UniProtKB-KW"/>
</dbReference>
<evidence type="ECO:0000256" key="10">
    <source>
        <dbReference type="ARBA" id="ARBA00022927"/>
    </source>
</evidence>
<dbReference type="SUPFAM" id="SSF49899">
    <property type="entry name" value="Concanavalin A-like lectins/glucanases"/>
    <property type="match status" value="1"/>
</dbReference>
<dbReference type="CDD" id="cd12910">
    <property type="entry name" value="SPRY_SSH4_like"/>
    <property type="match status" value="1"/>
</dbReference>
<evidence type="ECO:0000256" key="9">
    <source>
        <dbReference type="ARBA" id="ARBA00022753"/>
    </source>
</evidence>
<dbReference type="InterPro" id="IPR035780">
    <property type="entry name" value="SPRY_Ssh4-like"/>
</dbReference>
<keyword evidence="20" id="KW-1185">Reference proteome</keyword>
<dbReference type="InterPro" id="IPR050618">
    <property type="entry name" value="Ubq-SigPath_Reg"/>
</dbReference>
<feature type="transmembrane region" description="Helical" evidence="17">
    <location>
        <begin position="89"/>
        <end position="113"/>
    </location>
</feature>
<accession>A0A6G1KZF8</accession>
<evidence type="ECO:0000256" key="17">
    <source>
        <dbReference type="SAM" id="Phobius"/>
    </source>
</evidence>
<comment type="subcellular location">
    <subcellularLocation>
        <location evidence="2">Endosome membrane</location>
        <topology evidence="2">Single-pass type II membrane protein</topology>
    </subcellularLocation>
    <subcellularLocation>
        <location evidence="1">Vacuole membrane</location>
        <topology evidence="1">Single-pass type II membrane protein</topology>
    </subcellularLocation>
</comment>
<evidence type="ECO:0000256" key="14">
    <source>
        <dbReference type="ARBA" id="ARBA00023180"/>
    </source>
</evidence>
<dbReference type="AlphaFoldDB" id="A0A6G1KZF8"/>
<dbReference type="GO" id="GO:0005774">
    <property type="term" value="C:vacuolar membrane"/>
    <property type="evidence" value="ECO:0007669"/>
    <property type="project" value="UniProtKB-SubCell"/>
</dbReference>
<evidence type="ECO:0000256" key="2">
    <source>
        <dbReference type="ARBA" id="ARBA00004639"/>
    </source>
</evidence>
<organism evidence="19 20">
    <name type="scientific">Teratosphaeria nubilosa</name>
    <dbReference type="NCBI Taxonomy" id="161662"/>
    <lineage>
        <taxon>Eukaryota</taxon>
        <taxon>Fungi</taxon>
        <taxon>Dikarya</taxon>
        <taxon>Ascomycota</taxon>
        <taxon>Pezizomycotina</taxon>
        <taxon>Dothideomycetes</taxon>
        <taxon>Dothideomycetidae</taxon>
        <taxon>Mycosphaerellales</taxon>
        <taxon>Teratosphaeriaceae</taxon>
        <taxon>Teratosphaeria</taxon>
    </lineage>
</organism>
<comment type="function">
    <text evidence="15">Components of the endosome-vacuole trafficking pathway that regulates nutrient transport. May be involved in processes which determine whether plasma membrane proteins are degraded or routed to the plasma membrane.</text>
</comment>
<evidence type="ECO:0000256" key="8">
    <source>
        <dbReference type="ARBA" id="ARBA00022692"/>
    </source>
</evidence>
<evidence type="ECO:0000256" key="6">
    <source>
        <dbReference type="ARBA" id="ARBA00022448"/>
    </source>
</evidence>
<evidence type="ECO:0000256" key="15">
    <source>
        <dbReference type="ARBA" id="ARBA00025244"/>
    </source>
</evidence>
<keyword evidence="8 17" id="KW-0812">Transmembrane</keyword>
<evidence type="ECO:0000256" key="5">
    <source>
        <dbReference type="ARBA" id="ARBA00017626"/>
    </source>
</evidence>
<evidence type="ECO:0000259" key="18">
    <source>
        <dbReference type="PROSITE" id="PS50188"/>
    </source>
</evidence>
<dbReference type="InterPro" id="IPR001870">
    <property type="entry name" value="B30.2/SPRY"/>
</dbReference>
<feature type="compositionally biased region" description="Acidic residues" evidence="16">
    <location>
        <begin position="489"/>
        <end position="500"/>
    </location>
</feature>
<keyword evidence="6" id="KW-0813">Transport</keyword>
<feature type="region of interest" description="Disordered" evidence="16">
    <location>
        <begin position="456"/>
        <end position="533"/>
    </location>
</feature>
<dbReference type="FunFam" id="2.60.120.920:FF:000065">
    <property type="entry name" value="Ear1p"/>
    <property type="match status" value="1"/>
</dbReference>
<evidence type="ECO:0000256" key="11">
    <source>
        <dbReference type="ARBA" id="ARBA00022968"/>
    </source>
</evidence>
<dbReference type="PANTHER" id="PTHR12864">
    <property type="entry name" value="RAN BINDING PROTEIN 9-RELATED"/>
    <property type="match status" value="1"/>
</dbReference>
<evidence type="ECO:0000256" key="16">
    <source>
        <dbReference type="SAM" id="MobiDB-lite"/>
    </source>
</evidence>
<feature type="compositionally biased region" description="Polar residues" evidence="16">
    <location>
        <begin position="501"/>
        <end position="517"/>
    </location>
</feature>
<dbReference type="InterPro" id="IPR013320">
    <property type="entry name" value="ConA-like_dom_sf"/>
</dbReference>
<evidence type="ECO:0000256" key="3">
    <source>
        <dbReference type="ARBA" id="ARBA00006990"/>
    </source>
</evidence>
<keyword evidence="10" id="KW-0653">Protein transport</keyword>
<keyword evidence="12 17" id="KW-1133">Transmembrane helix</keyword>
<dbReference type="InterPro" id="IPR003877">
    <property type="entry name" value="SPRY_dom"/>
</dbReference>
<dbReference type="Proteomes" id="UP000799436">
    <property type="component" value="Unassembled WGS sequence"/>
</dbReference>
<dbReference type="InterPro" id="IPR043136">
    <property type="entry name" value="B30.2/SPRY_sf"/>
</dbReference>
<dbReference type="PROSITE" id="PS50188">
    <property type="entry name" value="B302_SPRY"/>
    <property type="match status" value="1"/>
</dbReference>
<evidence type="ECO:0000256" key="1">
    <source>
        <dbReference type="ARBA" id="ARBA00004576"/>
    </source>
</evidence>
<keyword evidence="7" id="KW-0926">Vacuole</keyword>
<evidence type="ECO:0000256" key="4">
    <source>
        <dbReference type="ARBA" id="ARBA00016528"/>
    </source>
</evidence>
<keyword evidence="13 17" id="KW-0472">Membrane</keyword>
<keyword evidence="14" id="KW-0325">Glycoprotein</keyword>
<comment type="similarity">
    <text evidence="3">Belongs to the SSH4 family.</text>
</comment>